<evidence type="ECO:0000313" key="1">
    <source>
        <dbReference type="EMBL" id="KAJ8108366.1"/>
    </source>
</evidence>
<protein>
    <submittedName>
        <fullName evidence="1">Uncharacterized protein</fullName>
    </submittedName>
</protein>
<gene>
    <name evidence="1" type="ORF">OPT61_g8219</name>
</gene>
<comment type="caution">
    <text evidence="1">The sequence shown here is derived from an EMBL/GenBank/DDBJ whole genome shotgun (WGS) entry which is preliminary data.</text>
</comment>
<name>A0ACC2HZ45_9PLEO</name>
<proteinExistence type="predicted"/>
<dbReference type="Proteomes" id="UP001153331">
    <property type="component" value="Unassembled WGS sequence"/>
</dbReference>
<dbReference type="EMBL" id="JAPHNI010000758">
    <property type="protein sequence ID" value="KAJ8108366.1"/>
    <property type="molecule type" value="Genomic_DNA"/>
</dbReference>
<reference evidence="1" key="1">
    <citation type="submission" date="2022-11" db="EMBL/GenBank/DDBJ databases">
        <title>Genome Sequence of Boeremia exigua.</title>
        <authorList>
            <person name="Buettner E."/>
        </authorList>
    </citation>
    <scope>NUCLEOTIDE SEQUENCE</scope>
    <source>
        <strain evidence="1">CU02</strain>
    </source>
</reference>
<organism evidence="1 2">
    <name type="scientific">Boeremia exigua</name>
    <dbReference type="NCBI Taxonomy" id="749465"/>
    <lineage>
        <taxon>Eukaryota</taxon>
        <taxon>Fungi</taxon>
        <taxon>Dikarya</taxon>
        <taxon>Ascomycota</taxon>
        <taxon>Pezizomycotina</taxon>
        <taxon>Dothideomycetes</taxon>
        <taxon>Pleosporomycetidae</taxon>
        <taxon>Pleosporales</taxon>
        <taxon>Pleosporineae</taxon>
        <taxon>Didymellaceae</taxon>
        <taxon>Boeremia</taxon>
    </lineage>
</organism>
<accession>A0ACC2HZ45</accession>
<evidence type="ECO:0000313" key="2">
    <source>
        <dbReference type="Proteomes" id="UP001153331"/>
    </source>
</evidence>
<keyword evidence="2" id="KW-1185">Reference proteome</keyword>
<sequence length="719" mass="80195">MAGPTTRRGRASAVKTTSSISNDGTLVDTSLSDTPVSGDGLDQHDNSGIATPAESVHDEITPLGADVLKALQVVSKLEQLGLDKQEISLPKCIVLGQQSAGKSSVIEAISGIKTPRDTGTCTRCPLFIELQPSADPRDTWNAKVCLMRQYEFKPDRRQNGIDTEFEGWAPLPVPTMAPFAETNNPGELEHLIRCAQRATLSPLENPQSSLDASFDDRGIHKSLFSPNVVCISVSMPGIPPLSFYDLPGVISFAENDEEEFTVDLVKKLVTKYIKDQEALILLTCPLETDVANSVAAGLATRANVKDRCLGVLTKPDRLPVGESPQYLASILEGRHFAMGHGYFVVKNLNSDQIRQGMTHLDARQLEQRFFSEVAPWSTAFQAYQPRFGTVNLQKYLSAHLGNQVLSKLPLIRRQIEERLDAVEAELDRIPEIPLHTAARTVDDVIHRFADQVRSEMAGDHGFTTWRNTWDDIQQNMWDMLSQLKPTMLTAGEHDAGLFDKASPGCSADMPVDISDDDEDVSPAPETPSKKRKQNLQPKRETQTPAPGPSPFRTPKKPTTRPARRQNTNVSSAQTNNIAALKETFNLDHVTRYISHSSKSRVPGQINTKVREEMMLSPLEHWPKVVEKFFDELEHQLKQHMLALFKTQFNDWKGAKLYTESYTVLENLLNNNLHEQRTVMASESLDEEREGPYIFHQDIFQKDKAATMDRGEPRPRVVSC</sequence>